<evidence type="ECO:0000256" key="5">
    <source>
        <dbReference type="ARBA" id="ARBA00022840"/>
    </source>
</evidence>
<dbReference type="InterPro" id="IPR011545">
    <property type="entry name" value="DEAD/DEAH_box_helicase_dom"/>
</dbReference>
<evidence type="ECO:0000256" key="4">
    <source>
        <dbReference type="ARBA" id="ARBA00022806"/>
    </source>
</evidence>
<evidence type="ECO:0000313" key="11">
    <source>
        <dbReference type="EMBL" id="OLR61623.1"/>
    </source>
</evidence>
<dbReference type="InterPro" id="IPR033454">
    <property type="entry name" value="RecG_wedge"/>
</dbReference>
<keyword evidence="1" id="KW-0547">Nucleotide-binding</keyword>
<keyword evidence="3" id="KW-0378">Hydrolase</keyword>
<dbReference type="SMART" id="SM00490">
    <property type="entry name" value="HELICc"/>
    <property type="match status" value="1"/>
</dbReference>
<dbReference type="EMBL" id="MJIH01000008">
    <property type="protein sequence ID" value="OLR61623.1"/>
    <property type="molecule type" value="Genomic_DNA"/>
</dbReference>
<dbReference type="GO" id="GO:0003678">
    <property type="term" value="F:DNA helicase activity"/>
    <property type="evidence" value="ECO:0007669"/>
    <property type="project" value="TreeGrafter"/>
</dbReference>
<dbReference type="PANTHER" id="PTHR47964">
    <property type="entry name" value="ATP-DEPENDENT DNA HELICASE HOMOLOG RECG, CHLOROPLASTIC"/>
    <property type="match status" value="1"/>
</dbReference>
<organism evidence="11 12">
    <name type="scientific">Peptoniphilus porci</name>
    <dbReference type="NCBI Taxonomy" id="2652280"/>
    <lineage>
        <taxon>Bacteria</taxon>
        <taxon>Bacillati</taxon>
        <taxon>Bacillota</taxon>
        <taxon>Tissierellia</taxon>
        <taxon>Tissierellales</taxon>
        <taxon>Peptoniphilaceae</taxon>
        <taxon>Peptoniphilus</taxon>
    </lineage>
</organism>
<feature type="domain" description="Helicase C-terminal" evidence="10">
    <location>
        <begin position="462"/>
        <end position="612"/>
    </location>
</feature>
<keyword evidence="4" id="KW-0347">Helicase</keyword>
<dbReference type="InterPro" id="IPR027417">
    <property type="entry name" value="P-loop_NTPase"/>
</dbReference>
<dbReference type="SUPFAM" id="SSF50249">
    <property type="entry name" value="Nucleic acid-binding proteins"/>
    <property type="match status" value="1"/>
</dbReference>
<evidence type="ECO:0000256" key="3">
    <source>
        <dbReference type="ARBA" id="ARBA00022801"/>
    </source>
</evidence>
<dbReference type="SUPFAM" id="SSF52540">
    <property type="entry name" value="P-loop containing nucleoside triphosphate hydrolases"/>
    <property type="match status" value="2"/>
</dbReference>
<dbReference type="STRING" id="1465756.BIV18_09725"/>
<feature type="domain" description="Helicase ATP-binding" evidence="9">
    <location>
        <begin position="271"/>
        <end position="430"/>
    </location>
</feature>
<name>A0A1U7LX52_9FIRM</name>
<dbReference type="InterPro" id="IPR047112">
    <property type="entry name" value="RecG/Mfd"/>
</dbReference>
<dbReference type="GO" id="GO:0016787">
    <property type="term" value="F:hydrolase activity"/>
    <property type="evidence" value="ECO:0007669"/>
    <property type="project" value="UniProtKB-KW"/>
</dbReference>
<dbReference type="GO" id="GO:0005524">
    <property type="term" value="F:ATP binding"/>
    <property type="evidence" value="ECO:0007669"/>
    <property type="project" value="UniProtKB-KW"/>
</dbReference>
<dbReference type="Proteomes" id="UP000187166">
    <property type="component" value="Unassembled WGS sequence"/>
</dbReference>
<dbReference type="PANTHER" id="PTHR47964:SF1">
    <property type="entry name" value="ATP-DEPENDENT DNA HELICASE HOMOLOG RECG, CHLOROPLASTIC"/>
    <property type="match status" value="1"/>
</dbReference>
<gene>
    <name evidence="11" type="ORF">BIV18_09725</name>
</gene>
<evidence type="ECO:0000313" key="12">
    <source>
        <dbReference type="Proteomes" id="UP000187166"/>
    </source>
</evidence>
<evidence type="ECO:0000259" key="9">
    <source>
        <dbReference type="PROSITE" id="PS51192"/>
    </source>
</evidence>
<protein>
    <recommendedName>
        <fullName evidence="8">Probable DNA 3'-5' helicase RecG</fullName>
    </recommendedName>
</protein>
<evidence type="ECO:0000259" key="10">
    <source>
        <dbReference type="PROSITE" id="PS51194"/>
    </source>
</evidence>
<accession>A0A1U7LX52</accession>
<comment type="caution">
    <text evidence="11">The sequence shown here is derived from an EMBL/GenBank/DDBJ whole genome shotgun (WGS) entry which is preliminary data.</text>
</comment>
<dbReference type="PROSITE" id="PS51194">
    <property type="entry name" value="HELICASE_CTER"/>
    <property type="match status" value="1"/>
</dbReference>
<dbReference type="AlphaFoldDB" id="A0A1U7LX52"/>
<dbReference type="Gene3D" id="3.40.50.300">
    <property type="entry name" value="P-loop containing nucleotide triphosphate hydrolases"/>
    <property type="match status" value="2"/>
</dbReference>
<dbReference type="InterPro" id="IPR045562">
    <property type="entry name" value="RecG_dom3_C"/>
</dbReference>
<dbReference type="Pfam" id="PF17191">
    <property type="entry name" value="RecG_wedge"/>
    <property type="match status" value="1"/>
</dbReference>
<keyword evidence="12" id="KW-1185">Reference proteome</keyword>
<dbReference type="Pfam" id="PF00271">
    <property type="entry name" value="Helicase_C"/>
    <property type="match status" value="1"/>
</dbReference>
<dbReference type="InterPro" id="IPR014001">
    <property type="entry name" value="Helicase_ATP-bd"/>
</dbReference>
<sequence length="646" mass="73999">MKLELLNIPKAKINQFHQKNIYSIEDLLNYLPKEYKDFRQITKISNLNNSYIGEEVLIKAKLQHIEVRDKFFKCYFDDNDKTFSPNYLPPSTLEVVYFHMDYLLKKLEVGNVYLIGGKASVNSYTNKLNIVNPPFTEYSSNTSIQRIIAKYSKIKGMSDKYLLDCIDKALKLYNNEEIPKKVMQDFNLISTKKAYTSLHRPKDFSEVEQAQERLTFNILYNYYSLLNKSYTKDESTNIKIEKSKNIRKIIKDLPYTLTEDQLSTVNSLYKDMQKGKKLRALIQGDVGSGKTIVAFLLAFILADNNYQTIIVAPTQTLAYQHYLDIKEYEKYGYNCFYLDSNTKTREKRRLEEGLKDGSIDILIATHSAFSGLECKSLGLVVIDEEHRFGVSQRESITKQYPNVHSITMSATPIPRSLALVSYGRKMKVYNITQMPTGRKPVETHVISNLRQGFEGVCSEIAKGRQAYIICPLIDTNEDFKAMSVEEIQREFELYLEENNLQYTFETINGKMKAKEIKEGLEKFSSGNADVLISTTIVEVGVNVPNASIIMIVNAERFGLAQLHQLRGRVGRGKYQSYCLLISDSETDRLRIMEKTTNGFEIAKADLELRGPGSLIGVEQSGESRELNLILKRPVLAQKISDYITSK</sequence>
<evidence type="ECO:0000256" key="6">
    <source>
        <dbReference type="ARBA" id="ARBA00023125"/>
    </source>
</evidence>
<evidence type="ECO:0000256" key="2">
    <source>
        <dbReference type="ARBA" id="ARBA00022763"/>
    </source>
</evidence>
<keyword evidence="7" id="KW-0234">DNA repair</keyword>
<keyword evidence="2" id="KW-0227">DNA damage</keyword>
<dbReference type="GO" id="GO:0003677">
    <property type="term" value="F:DNA binding"/>
    <property type="evidence" value="ECO:0007669"/>
    <property type="project" value="UniProtKB-KW"/>
</dbReference>
<evidence type="ECO:0000256" key="1">
    <source>
        <dbReference type="ARBA" id="ARBA00022741"/>
    </source>
</evidence>
<dbReference type="PROSITE" id="PS51192">
    <property type="entry name" value="HELICASE_ATP_BIND_1"/>
    <property type="match status" value="1"/>
</dbReference>
<keyword evidence="5" id="KW-0067">ATP-binding</keyword>
<dbReference type="Pfam" id="PF19833">
    <property type="entry name" value="RecG_dom3_C"/>
    <property type="match status" value="1"/>
</dbReference>
<keyword evidence="6" id="KW-0238">DNA-binding</keyword>
<proteinExistence type="predicted"/>
<evidence type="ECO:0000256" key="8">
    <source>
        <dbReference type="ARBA" id="ARBA00049819"/>
    </source>
</evidence>
<dbReference type="SMART" id="SM00487">
    <property type="entry name" value="DEXDc"/>
    <property type="match status" value="1"/>
</dbReference>
<dbReference type="InterPro" id="IPR012340">
    <property type="entry name" value="NA-bd_OB-fold"/>
</dbReference>
<dbReference type="Pfam" id="PF00270">
    <property type="entry name" value="DEAD"/>
    <property type="match status" value="1"/>
</dbReference>
<dbReference type="InterPro" id="IPR001650">
    <property type="entry name" value="Helicase_C-like"/>
</dbReference>
<dbReference type="Gene3D" id="2.40.50.140">
    <property type="entry name" value="Nucleic acid-binding proteins"/>
    <property type="match status" value="1"/>
</dbReference>
<dbReference type="GO" id="GO:0006281">
    <property type="term" value="P:DNA repair"/>
    <property type="evidence" value="ECO:0007669"/>
    <property type="project" value="UniProtKB-KW"/>
</dbReference>
<evidence type="ECO:0000256" key="7">
    <source>
        <dbReference type="ARBA" id="ARBA00023204"/>
    </source>
</evidence>
<reference evidence="11 12" key="1">
    <citation type="journal article" date="2016" name="Appl. Environ. Microbiol.">
        <title>Function and Phylogeny of Bacterial Butyryl Coenzyme A:Acetate Transferases and Their Diversity in the Proximal Colon of Swine.</title>
        <authorList>
            <person name="Trachsel J."/>
            <person name="Bayles D.O."/>
            <person name="Looft T."/>
            <person name="Levine U.Y."/>
            <person name="Allen H.K."/>
        </authorList>
    </citation>
    <scope>NUCLEOTIDE SEQUENCE [LARGE SCALE GENOMIC DNA]</scope>
    <source>
        <strain evidence="11 12">35-6-1</strain>
    </source>
</reference>